<evidence type="ECO:0000256" key="3">
    <source>
        <dbReference type="ARBA" id="ARBA00023125"/>
    </source>
</evidence>
<keyword evidence="4" id="KW-0804">Transcription</keyword>
<dbReference type="PANTHER" id="PTHR30346">
    <property type="entry name" value="TRANSCRIPTIONAL DUAL REGULATOR HCAR-RELATED"/>
    <property type="match status" value="1"/>
</dbReference>
<feature type="domain" description="HTH lysR-type" evidence="5">
    <location>
        <begin position="1"/>
        <end position="58"/>
    </location>
</feature>
<dbReference type="InterPro" id="IPR000847">
    <property type="entry name" value="LysR_HTH_N"/>
</dbReference>
<evidence type="ECO:0000256" key="4">
    <source>
        <dbReference type="ARBA" id="ARBA00023163"/>
    </source>
</evidence>
<dbReference type="GO" id="GO:0032993">
    <property type="term" value="C:protein-DNA complex"/>
    <property type="evidence" value="ECO:0007669"/>
    <property type="project" value="TreeGrafter"/>
</dbReference>
<gene>
    <name evidence="6" type="ORF">CWS72_03005</name>
</gene>
<dbReference type="InterPro" id="IPR036390">
    <property type="entry name" value="WH_DNA-bd_sf"/>
</dbReference>
<keyword evidence="3" id="KW-0238">DNA-binding</keyword>
<evidence type="ECO:0000313" key="7">
    <source>
        <dbReference type="Proteomes" id="UP000233293"/>
    </source>
</evidence>
<dbReference type="PANTHER" id="PTHR30346:SF0">
    <property type="entry name" value="HCA OPERON TRANSCRIPTIONAL ACTIVATOR HCAR"/>
    <property type="match status" value="1"/>
</dbReference>
<dbReference type="PROSITE" id="PS50931">
    <property type="entry name" value="HTH_LYSR"/>
    <property type="match status" value="1"/>
</dbReference>
<accession>A0A2N3Q0D0</accession>
<protein>
    <submittedName>
        <fullName evidence="6">LysR family transcriptional regulator</fullName>
    </submittedName>
</protein>
<evidence type="ECO:0000256" key="1">
    <source>
        <dbReference type="ARBA" id="ARBA00009437"/>
    </source>
</evidence>
<dbReference type="OrthoDB" id="9811588at2"/>
<dbReference type="InterPro" id="IPR036388">
    <property type="entry name" value="WH-like_DNA-bd_sf"/>
</dbReference>
<evidence type="ECO:0000313" key="6">
    <source>
        <dbReference type="EMBL" id="PKU26117.1"/>
    </source>
</evidence>
<dbReference type="EMBL" id="PIUM01000002">
    <property type="protein sequence ID" value="PKU26117.1"/>
    <property type="molecule type" value="Genomic_DNA"/>
</dbReference>
<dbReference type="Pfam" id="PF00126">
    <property type="entry name" value="HTH_1"/>
    <property type="match status" value="1"/>
</dbReference>
<keyword evidence="7" id="KW-1185">Reference proteome</keyword>
<organism evidence="6 7">
    <name type="scientific">Telmatospirillum siberiense</name>
    <dbReference type="NCBI Taxonomy" id="382514"/>
    <lineage>
        <taxon>Bacteria</taxon>
        <taxon>Pseudomonadati</taxon>
        <taxon>Pseudomonadota</taxon>
        <taxon>Alphaproteobacteria</taxon>
        <taxon>Rhodospirillales</taxon>
        <taxon>Rhodospirillaceae</taxon>
        <taxon>Telmatospirillum</taxon>
    </lineage>
</organism>
<keyword evidence="2" id="KW-0805">Transcription regulation</keyword>
<dbReference type="GO" id="GO:0003700">
    <property type="term" value="F:DNA-binding transcription factor activity"/>
    <property type="evidence" value="ECO:0007669"/>
    <property type="project" value="InterPro"/>
</dbReference>
<name>A0A2N3Q0D0_9PROT</name>
<comment type="caution">
    <text evidence="6">The sequence shown here is derived from an EMBL/GenBank/DDBJ whole genome shotgun (WGS) entry which is preliminary data.</text>
</comment>
<proteinExistence type="inferred from homology"/>
<dbReference type="Gene3D" id="3.40.190.10">
    <property type="entry name" value="Periplasmic binding protein-like II"/>
    <property type="match status" value="2"/>
</dbReference>
<comment type="similarity">
    <text evidence="1">Belongs to the LysR transcriptional regulatory family.</text>
</comment>
<dbReference type="SUPFAM" id="SSF46785">
    <property type="entry name" value="Winged helix' DNA-binding domain"/>
    <property type="match status" value="1"/>
</dbReference>
<dbReference type="AlphaFoldDB" id="A0A2N3Q0D0"/>
<sequence>MKTTLLREFLVLSKHLNFSRAAEQLNMTQPVLSRHIKYLEDYFDAQFLKRNTHKVELTAVGQLFAEEARKILSQYETSLAVIRNSLGRGQRSLSIVFLGEATRSFLASFLGEFSACHPEISIEYCDIELDAVPDAFDRQACDLAFFIRPHKGRRHEGLRHIHLFKDPLCIAVNKRHPLAQRSVVSIRELGDWPVLGPSRQSSPLAWECCSSFLEHYGIAFTLAKEGSNLETNCFNVEFNERAIVLLPKHRRNLLGDNSVLVEVAEEDCYFNVELVWHVDNMNPNREVFLKEFAEFSGGLKWQPRSERPLAESNHESGMVLPVLDAIKQRDAVMVR</sequence>
<dbReference type="PRINTS" id="PR00039">
    <property type="entry name" value="HTHLYSR"/>
</dbReference>
<dbReference type="GO" id="GO:0003677">
    <property type="term" value="F:DNA binding"/>
    <property type="evidence" value="ECO:0007669"/>
    <property type="project" value="UniProtKB-KW"/>
</dbReference>
<dbReference type="Proteomes" id="UP000233293">
    <property type="component" value="Unassembled WGS sequence"/>
</dbReference>
<dbReference type="Pfam" id="PF03466">
    <property type="entry name" value="LysR_substrate"/>
    <property type="match status" value="1"/>
</dbReference>
<dbReference type="RefSeq" id="WP_101249078.1">
    <property type="nucleotide sequence ID" value="NZ_PIUM01000002.1"/>
</dbReference>
<dbReference type="Gene3D" id="1.10.10.10">
    <property type="entry name" value="Winged helix-like DNA-binding domain superfamily/Winged helix DNA-binding domain"/>
    <property type="match status" value="1"/>
</dbReference>
<dbReference type="FunFam" id="1.10.10.10:FF:000001">
    <property type="entry name" value="LysR family transcriptional regulator"/>
    <property type="match status" value="1"/>
</dbReference>
<evidence type="ECO:0000256" key="2">
    <source>
        <dbReference type="ARBA" id="ARBA00023015"/>
    </source>
</evidence>
<evidence type="ECO:0000259" key="5">
    <source>
        <dbReference type="PROSITE" id="PS50931"/>
    </source>
</evidence>
<dbReference type="InterPro" id="IPR005119">
    <property type="entry name" value="LysR_subst-bd"/>
</dbReference>
<reference evidence="7" key="1">
    <citation type="submission" date="2017-12" db="EMBL/GenBank/DDBJ databases">
        <title>Draft genome sequence of Telmatospirillum siberiense 26-4b1T, an acidotolerant peatland alphaproteobacterium potentially involved in sulfur cycling.</title>
        <authorList>
            <person name="Hausmann B."/>
            <person name="Pjevac P."/>
            <person name="Schreck K."/>
            <person name="Herbold C.W."/>
            <person name="Daims H."/>
            <person name="Wagner M."/>
            <person name="Pester M."/>
            <person name="Loy A."/>
        </authorList>
    </citation>
    <scope>NUCLEOTIDE SEQUENCE [LARGE SCALE GENOMIC DNA]</scope>
    <source>
        <strain evidence="7">26-4b1</strain>
    </source>
</reference>
<dbReference type="SUPFAM" id="SSF53850">
    <property type="entry name" value="Periplasmic binding protein-like II"/>
    <property type="match status" value="1"/>
</dbReference>